<reference evidence="1" key="1">
    <citation type="submission" date="2020-05" db="EMBL/GenBank/DDBJ databases">
        <title>Large-scale comparative analyses of tick genomes elucidate their genetic diversity and vector capacities.</title>
        <authorList>
            <person name="Jia N."/>
            <person name="Wang J."/>
            <person name="Shi W."/>
            <person name="Du L."/>
            <person name="Sun Y."/>
            <person name="Zhan W."/>
            <person name="Jiang J."/>
            <person name="Wang Q."/>
            <person name="Zhang B."/>
            <person name="Ji P."/>
            <person name="Sakyi L.B."/>
            <person name="Cui X."/>
            <person name="Yuan T."/>
            <person name="Jiang B."/>
            <person name="Yang W."/>
            <person name="Lam T.T.-Y."/>
            <person name="Chang Q."/>
            <person name="Ding S."/>
            <person name="Wang X."/>
            <person name="Zhu J."/>
            <person name="Ruan X."/>
            <person name="Zhao L."/>
            <person name="Wei J."/>
            <person name="Que T."/>
            <person name="Du C."/>
            <person name="Cheng J."/>
            <person name="Dai P."/>
            <person name="Han X."/>
            <person name="Huang E."/>
            <person name="Gao Y."/>
            <person name="Liu J."/>
            <person name="Shao H."/>
            <person name="Ye R."/>
            <person name="Li L."/>
            <person name="Wei W."/>
            <person name="Wang X."/>
            <person name="Wang C."/>
            <person name="Yang T."/>
            <person name="Huo Q."/>
            <person name="Li W."/>
            <person name="Guo W."/>
            <person name="Chen H."/>
            <person name="Zhou L."/>
            <person name="Ni X."/>
            <person name="Tian J."/>
            <person name="Zhou Y."/>
            <person name="Sheng Y."/>
            <person name="Liu T."/>
            <person name="Pan Y."/>
            <person name="Xia L."/>
            <person name="Li J."/>
            <person name="Zhao F."/>
            <person name="Cao W."/>
        </authorList>
    </citation>
    <scope>NUCLEOTIDE SEQUENCE</scope>
    <source>
        <strain evidence="1">Dsil-2018</strain>
    </source>
</reference>
<evidence type="ECO:0000313" key="1">
    <source>
        <dbReference type="EMBL" id="KAH7960019.1"/>
    </source>
</evidence>
<sequence>MFGGVSALSKELMLRANGYSNLYWGWGGEDDDISLRLKHINQTILRRPEHIARYKSLSHGKSKANPVRFRLINQWQQRYKKDGLNSLKYRIMDVAFKKLYTWILVDLREP</sequence>
<keyword evidence="2" id="KW-1185">Reference proteome</keyword>
<gene>
    <name evidence="1" type="ORF">HPB49_016226</name>
</gene>
<evidence type="ECO:0000313" key="2">
    <source>
        <dbReference type="Proteomes" id="UP000821865"/>
    </source>
</evidence>
<name>A0ACB8D6C0_DERSI</name>
<proteinExistence type="predicted"/>
<accession>A0ACB8D6C0</accession>
<dbReference type="EMBL" id="CM023472">
    <property type="protein sequence ID" value="KAH7960019.1"/>
    <property type="molecule type" value="Genomic_DNA"/>
</dbReference>
<organism evidence="1 2">
    <name type="scientific">Dermacentor silvarum</name>
    <name type="common">Tick</name>
    <dbReference type="NCBI Taxonomy" id="543639"/>
    <lineage>
        <taxon>Eukaryota</taxon>
        <taxon>Metazoa</taxon>
        <taxon>Ecdysozoa</taxon>
        <taxon>Arthropoda</taxon>
        <taxon>Chelicerata</taxon>
        <taxon>Arachnida</taxon>
        <taxon>Acari</taxon>
        <taxon>Parasitiformes</taxon>
        <taxon>Ixodida</taxon>
        <taxon>Ixodoidea</taxon>
        <taxon>Ixodidae</taxon>
        <taxon>Rhipicephalinae</taxon>
        <taxon>Dermacentor</taxon>
    </lineage>
</organism>
<dbReference type="Proteomes" id="UP000821865">
    <property type="component" value="Chromosome 3"/>
</dbReference>
<comment type="caution">
    <text evidence="1">The sequence shown here is derived from an EMBL/GenBank/DDBJ whole genome shotgun (WGS) entry which is preliminary data.</text>
</comment>
<protein>
    <submittedName>
        <fullName evidence="1">Uncharacterized protein</fullName>
    </submittedName>
</protein>